<organism evidence="1 2">
    <name type="scientific">Macroventuria anomochaeta</name>
    <dbReference type="NCBI Taxonomy" id="301207"/>
    <lineage>
        <taxon>Eukaryota</taxon>
        <taxon>Fungi</taxon>
        <taxon>Dikarya</taxon>
        <taxon>Ascomycota</taxon>
        <taxon>Pezizomycotina</taxon>
        <taxon>Dothideomycetes</taxon>
        <taxon>Pleosporomycetidae</taxon>
        <taxon>Pleosporales</taxon>
        <taxon>Pleosporineae</taxon>
        <taxon>Didymellaceae</taxon>
        <taxon>Macroventuria</taxon>
    </lineage>
</organism>
<name>A0ACB6RWL2_9PLEO</name>
<dbReference type="EMBL" id="MU006726">
    <property type="protein sequence ID" value="KAF2625282.1"/>
    <property type="molecule type" value="Genomic_DNA"/>
</dbReference>
<evidence type="ECO:0000313" key="1">
    <source>
        <dbReference type="EMBL" id="KAF2625282.1"/>
    </source>
</evidence>
<comment type="caution">
    <text evidence="1">The sequence shown here is derived from an EMBL/GenBank/DDBJ whole genome shotgun (WGS) entry which is preliminary data.</text>
</comment>
<proteinExistence type="predicted"/>
<protein>
    <submittedName>
        <fullName evidence="1">HET-domain-containing protein</fullName>
    </submittedName>
</protein>
<accession>A0ACB6RWL2</accession>
<keyword evidence="2" id="KW-1185">Reference proteome</keyword>
<evidence type="ECO:0000313" key="2">
    <source>
        <dbReference type="Proteomes" id="UP000799754"/>
    </source>
</evidence>
<reference evidence="1" key="1">
    <citation type="journal article" date="2020" name="Stud. Mycol.">
        <title>101 Dothideomycetes genomes: a test case for predicting lifestyles and emergence of pathogens.</title>
        <authorList>
            <person name="Haridas S."/>
            <person name="Albert R."/>
            <person name="Binder M."/>
            <person name="Bloem J."/>
            <person name="Labutti K."/>
            <person name="Salamov A."/>
            <person name="Andreopoulos B."/>
            <person name="Baker S."/>
            <person name="Barry K."/>
            <person name="Bills G."/>
            <person name="Bluhm B."/>
            <person name="Cannon C."/>
            <person name="Castanera R."/>
            <person name="Culley D."/>
            <person name="Daum C."/>
            <person name="Ezra D."/>
            <person name="Gonzalez J."/>
            <person name="Henrissat B."/>
            <person name="Kuo A."/>
            <person name="Liang C."/>
            <person name="Lipzen A."/>
            <person name="Lutzoni F."/>
            <person name="Magnuson J."/>
            <person name="Mondo S."/>
            <person name="Nolan M."/>
            <person name="Ohm R."/>
            <person name="Pangilinan J."/>
            <person name="Park H.-J."/>
            <person name="Ramirez L."/>
            <person name="Alfaro M."/>
            <person name="Sun H."/>
            <person name="Tritt A."/>
            <person name="Yoshinaga Y."/>
            <person name="Zwiers L.-H."/>
            <person name="Turgeon B."/>
            <person name="Goodwin S."/>
            <person name="Spatafora J."/>
            <person name="Crous P."/>
            <person name="Grigoriev I."/>
        </authorList>
    </citation>
    <scope>NUCLEOTIDE SEQUENCE</scope>
    <source>
        <strain evidence="1">CBS 525.71</strain>
    </source>
</reference>
<dbReference type="Proteomes" id="UP000799754">
    <property type="component" value="Unassembled WGS sequence"/>
</dbReference>
<sequence length="606" mass="68888">MSNMWVGDLHIADMSRKVADMPCVGATVHWLRLRGAIDECTAEHANCRLDGKANLPRGFRLIDIARRCVVETSEVPFVALSYVWGKDTRASLLTATKNTIAALSQVSGLSIVDMPRTIEDAMNICTELGINYLWADRLCIIQDDPEDKMHQIMAMNDIYESALLVLVSAYGDSMDFGIHGVSHPRPITQHHEEISGLRITNLVRDPAESPLTLWQTRGWTYQEAVCAKRLLHFTNTRAYFECQTSTCYEDMYNVDTEINEFSTYGIHLQDENSSFEAFGRHLANYTSRKLSFSSDVYNAFVGIANLLYGSSYAESFFYGLPKVDFDRALRWYAWDGEKPVQRTEISGLVCPSWSWASAMVQEEQVRYQDTEFYGTLALWTAKGEDSEQWEVLNLHPETKLDESWEIYMVIASQEGCLRGSPIDELLRTMDNLTIQGRFRAHWPDYHSFCKTAFQTPRGPHDQDPAINKFGPGFLSTVVQTAYLRLGQRGSSHYGLGIVDLNNAVVGELCGEITNFREKALAPVNRDVLYEFFALSLSGLHIYPYTGEERTTKNYFDKDGTALETLPIVNVLLIERKGNLAYRKELGWVYLKDWAKADRRWETVVLG</sequence>
<gene>
    <name evidence="1" type="ORF">BU25DRAFT_372302</name>
</gene>